<dbReference type="InterPro" id="IPR033900">
    <property type="entry name" value="Gram_neg_porin_domain"/>
</dbReference>
<dbReference type="OrthoDB" id="197869at2"/>
<organism evidence="3 4">
    <name type="scientific">Thalassotalea euphylliae</name>
    <dbReference type="NCBI Taxonomy" id="1655234"/>
    <lineage>
        <taxon>Bacteria</taxon>
        <taxon>Pseudomonadati</taxon>
        <taxon>Pseudomonadota</taxon>
        <taxon>Gammaproteobacteria</taxon>
        <taxon>Alteromonadales</taxon>
        <taxon>Colwelliaceae</taxon>
        <taxon>Thalassotalea</taxon>
    </lineage>
</organism>
<feature type="signal peptide" evidence="1">
    <location>
        <begin position="1"/>
        <end position="37"/>
    </location>
</feature>
<sequence length="396" mass="44264">MPMAMTSPHLLITTGIHKMKKALLPLALLACAPIASAYAEISFNGFANIVAGKASSGDTQWGYDDDVDFKQDSLFALQASTELSEGLSATVQLISRGENDWDTEFEWAYLAYDLNDETRVLIGRQRAPMYMFSDYLDVSYAYPWITPPEGVYDLELSTYDGISASYAFTVGEFDANAQLVFGSETNEIEILGQEVESEFDKIHGGSLTLNRDWLTLRAAYLLIDLTLPAPGVDELIAAWQSVPGLEFIGDEATIIEEEAKFAEVGFQIDYNNWLVVGEYTHIEYEQMPLDVEKSLFFTAGYRFDNVLVHLTYGQDENEVNPTINALPFGVSPELDGLSAVTAQTFRFREQDSSYYTLGARWDFHDSAALKIEYSRLDNDLVNQDTNLVRTALVTVF</sequence>
<dbReference type="AlphaFoldDB" id="A0A3E0TN50"/>
<dbReference type="GO" id="GO:0015288">
    <property type="term" value="F:porin activity"/>
    <property type="evidence" value="ECO:0007669"/>
    <property type="project" value="InterPro"/>
</dbReference>
<comment type="caution">
    <text evidence="3">The sequence shown here is derived from an EMBL/GenBank/DDBJ whole genome shotgun (WGS) entry which is preliminary data.</text>
</comment>
<reference evidence="3 4" key="1">
    <citation type="submission" date="2018-08" db="EMBL/GenBank/DDBJ databases">
        <title>Thalassotalea euphylliae genome.</title>
        <authorList>
            <person name="Summers S."/>
            <person name="Rice S.A."/>
            <person name="Freckelton M.L."/>
            <person name="Nedved B.T."/>
            <person name="Hadfield M.G."/>
        </authorList>
    </citation>
    <scope>NUCLEOTIDE SEQUENCE [LARGE SCALE GENOMIC DNA]</scope>
    <source>
        <strain evidence="3 4">H1</strain>
    </source>
</reference>
<dbReference type="GO" id="GO:0016020">
    <property type="term" value="C:membrane"/>
    <property type="evidence" value="ECO:0007669"/>
    <property type="project" value="InterPro"/>
</dbReference>
<evidence type="ECO:0000313" key="3">
    <source>
        <dbReference type="EMBL" id="REL25445.1"/>
    </source>
</evidence>
<feature type="chain" id="PRO_5017633317" evidence="1">
    <location>
        <begin position="38"/>
        <end position="396"/>
    </location>
</feature>
<dbReference type="EMBL" id="QUOU01000001">
    <property type="protein sequence ID" value="REL25445.1"/>
    <property type="molecule type" value="Genomic_DNA"/>
</dbReference>
<dbReference type="Proteomes" id="UP000256478">
    <property type="component" value="Unassembled WGS sequence"/>
</dbReference>
<dbReference type="Pfam" id="PF13609">
    <property type="entry name" value="Porin_4"/>
    <property type="match status" value="1"/>
</dbReference>
<dbReference type="SUPFAM" id="SSF56935">
    <property type="entry name" value="Porins"/>
    <property type="match status" value="1"/>
</dbReference>
<name>A0A3E0TN50_9GAMM</name>
<feature type="domain" description="Porin" evidence="2">
    <location>
        <begin position="27"/>
        <end position="379"/>
    </location>
</feature>
<proteinExistence type="predicted"/>
<evidence type="ECO:0000256" key="1">
    <source>
        <dbReference type="SAM" id="SignalP"/>
    </source>
</evidence>
<accession>A0A3E0TN50</accession>
<evidence type="ECO:0000259" key="2">
    <source>
        <dbReference type="Pfam" id="PF13609"/>
    </source>
</evidence>
<dbReference type="Gene3D" id="2.40.160.10">
    <property type="entry name" value="Porin"/>
    <property type="match status" value="1"/>
</dbReference>
<evidence type="ECO:0000313" key="4">
    <source>
        <dbReference type="Proteomes" id="UP000256478"/>
    </source>
</evidence>
<protein>
    <submittedName>
        <fullName evidence="3">Porin</fullName>
    </submittedName>
</protein>
<dbReference type="InterPro" id="IPR023614">
    <property type="entry name" value="Porin_dom_sf"/>
</dbReference>
<keyword evidence="1" id="KW-0732">Signal</keyword>
<gene>
    <name evidence="3" type="ORF">DXX93_02010</name>
</gene>